<proteinExistence type="predicted"/>
<evidence type="ECO:0000256" key="1">
    <source>
        <dbReference type="SAM" id="MobiDB-lite"/>
    </source>
</evidence>
<keyword evidence="2" id="KW-0472">Membrane</keyword>
<name>A0A383ENL7_9ZZZZ</name>
<feature type="compositionally biased region" description="Pro residues" evidence="1">
    <location>
        <begin position="21"/>
        <end position="31"/>
    </location>
</feature>
<reference evidence="3" key="1">
    <citation type="submission" date="2018-05" db="EMBL/GenBank/DDBJ databases">
        <authorList>
            <person name="Lanie J.A."/>
            <person name="Ng W.-L."/>
            <person name="Kazmierczak K.M."/>
            <person name="Andrzejewski T.M."/>
            <person name="Davidsen T.M."/>
            <person name="Wayne K.J."/>
            <person name="Tettelin H."/>
            <person name="Glass J.I."/>
            <person name="Rusch D."/>
            <person name="Podicherti R."/>
            <person name="Tsui H.-C.T."/>
            <person name="Winkler M.E."/>
        </authorList>
    </citation>
    <scope>NUCLEOTIDE SEQUENCE</scope>
</reference>
<feature type="transmembrane region" description="Helical" evidence="2">
    <location>
        <begin position="65"/>
        <end position="83"/>
    </location>
</feature>
<accession>A0A383ENL7</accession>
<feature type="region of interest" description="Disordered" evidence="1">
    <location>
        <begin position="1"/>
        <end position="41"/>
    </location>
</feature>
<protein>
    <submittedName>
        <fullName evidence="3">Uncharacterized protein</fullName>
    </submittedName>
</protein>
<keyword evidence="2" id="KW-1133">Transmembrane helix</keyword>
<gene>
    <name evidence="3" type="ORF">METZ01_LOCUS510552</name>
</gene>
<evidence type="ECO:0000313" key="3">
    <source>
        <dbReference type="EMBL" id="SVE57698.1"/>
    </source>
</evidence>
<dbReference type="AlphaFoldDB" id="A0A383ENL7"/>
<organism evidence="3">
    <name type="scientific">marine metagenome</name>
    <dbReference type="NCBI Taxonomy" id="408172"/>
    <lineage>
        <taxon>unclassified sequences</taxon>
        <taxon>metagenomes</taxon>
        <taxon>ecological metagenomes</taxon>
    </lineage>
</organism>
<evidence type="ECO:0000256" key="2">
    <source>
        <dbReference type="SAM" id="Phobius"/>
    </source>
</evidence>
<feature type="non-terminal residue" evidence="3">
    <location>
        <position position="192"/>
    </location>
</feature>
<feature type="transmembrane region" description="Helical" evidence="2">
    <location>
        <begin position="170"/>
        <end position="190"/>
    </location>
</feature>
<feature type="transmembrane region" description="Helical" evidence="2">
    <location>
        <begin position="111"/>
        <end position="134"/>
    </location>
</feature>
<feature type="compositionally biased region" description="Acidic residues" evidence="1">
    <location>
        <begin position="8"/>
        <end position="17"/>
    </location>
</feature>
<dbReference type="EMBL" id="UINC01226989">
    <property type="protein sequence ID" value="SVE57698.1"/>
    <property type="molecule type" value="Genomic_DNA"/>
</dbReference>
<keyword evidence="2" id="KW-0812">Transmembrane</keyword>
<sequence length="192" mass="21043">MEDVRTDDLEELADSLEETVPPAPEMPPPSITEPQRSPEGAEKIQRLKSQEELLLRADRLLISDGARLVLFLPLMVIVLYGLAQTFTASNPQWWTDHIEAIVEGLGMSTGIYGMSLLMLVADTALLLILLRLMVLTRAIFRLEAKELTTIGLTFNSAHGYAEMRATIDGAIRQLGITILLMAMAAALLAASL</sequence>